<dbReference type="Gene3D" id="1.10.287.130">
    <property type="match status" value="1"/>
</dbReference>
<feature type="transmembrane region" description="Helical" evidence="8">
    <location>
        <begin position="12"/>
        <end position="31"/>
    </location>
</feature>
<gene>
    <name evidence="10" type="ORF">N0B16_06520</name>
</gene>
<dbReference type="SMART" id="SM00388">
    <property type="entry name" value="HisKA"/>
    <property type="match status" value="1"/>
</dbReference>
<dbReference type="EC" id="2.7.13.3" evidence="2"/>
<evidence type="ECO:0000313" key="10">
    <source>
        <dbReference type="EMBL" id="MCU7614087.1"/>
    </source>
</evidence>
<evidence type="ECO:0000256" key="3">
    <source>
        <dbReference type="ARBA" id="ARBA00022553"/>
    </source>
</evidence>
<name>A0ABT2VYS4_9FLAO</name>
<dbReference type="PROSITE" id="PS50109">
    <property type="entry name" value="HIS_KIN"/>
    <property type="match status" value="1"/>
</dbReference>
<keyword evidence="5 8" id="KW-0812">Transmembrane</keyword>
<feature type="transmembrane region" description="Helical" evidence="8">
    <location>
        <begin position="140"/>
        <end position="161"/>
    </location>
</feature>
<evidence type="ECO:0000256" key="7">
    <source>
        <dbReference type="ARBA" id="ARBA00022989"/>
    </source>
</evidence>
<dbReference type="InterPro" id="IPR036097">
    <property type="entry name" value="HisK_dim/P_sf"/>
</dbReference>
<evidence type="ECO:0000256" key="5">
    <source>
        <dbReference type="ARBA" id="ARBA00022692"/>
    </source>
</evidence>
<dbReference type="Pfam" id="PF00512">
    <property type="entry name" value="HisKA"/>
    <property type="match status" value="1"/>
</dbReference>
<accession>A0ABT2VYS4</accession>
<keyword evidence="8" id="KW-0472">Membrane</keyword>
<dbReference type="InterPro" id="IPR036890">
    <property type="entry name" value="HATPase_C_sf"/>
</dbReference>
<dbReference type="InterPro" id="IPR003594">
    <property type="entry name" value="HATPase_dom"/>
</dbReference>
<dbReference type="PANTHER" id="PTHR45436">
    <property type="entry name" value="SENSOR HISTIDINE KINASE YKOH"/>
    <property type="match status" value="1"/>
</dbReference>
<evidence type="ECO:0000256" key="6">
    <source>
        <dbReference type="ARBA" id="ARBA00022777"/>
    </source>
</evidence>
<keyword evidence="4" id="KW-0808">Transferase</keyword>
<keyword evidence="11" id="KW-1185">Reference proteome</keyword>
<evidence type="ECO:0000256" key="1">
    <source>
        <dbReference type="ARBA" id="ARBA00000085"/>
    </source>
</evidence>
<evidence type="ECO:0000313" key="11">
    <source>
        <dbReference type="Proteomes" id="UP001208114"/>
    </source>
</evidence>
<evidence type="ECO:0000256" key="2">
    <source>
        <dbReference type="ARBA" id="ARBA00012438"/>
    </source>
</evidence>
<dbReference type="SUPFAM" id="SSF55874">
    <property type="entry name" value="ATPase domain of HSP90 chaperone/DNA topoisomerase II/histidine kinase"/>
    <property type="match status" value="1"/>
</dbReference>
<dbReference type="PANTHER" id="PTHR45436:SF5">
    <property type="entry name" value="SENSOR HISTIDINE KINASE TRCS"/>
    <property type="match status" value="1"/>
</dbReference>
<evidence type="ECO:0000256" key="8">
    <source>
        <dbReference type="SAM" id="Phobius"/>
    </source>
</evidence>
<keyword evidence="6 10" id="KW-0418">Kinase</keyword>
<dbReference type="InterPro" id="IPR005467">
    <property type="entry name" value="His_kinase_dom"/>
</dbReference>
<comment type="caution">
    <text evidence="10">The sequence shown here is derived from an EMBL/GenBank/DDBJ whole genome shotgun (WGS) entry which is preliminary data.</text>
</comment>
<evidence type="ECO:0000259" key="9">
    <source>
        <dbReference type="PROSITE" id="PS50109"/>
    </source>
</evidence>
<dbReference type="GO" id="GO:0016301">
    <property type="term" value="F:kinase activity"/>
    <property type="evidence" value="ECO:0007669"/>
    <property type="project" value="UniProtKB-KW"/>
</dbReference>
<protein>
    <recommendedName>
        <fullName evidence="2">histidine kinase</fullName>
        <ecNumber evidence="2">2.7.13.3</ecNumber>
    </recommendedName>
</protein>
<dbReference type="EMBL" id="JAOTEN010000001">
    <property type="protein sequence ID" value="MCU7614087.1"/>
    <property type="molecule type" value="Genomic_DNA"/>
</dbReference>
<dbReference type="Pfam" id="PF02518">
    <property type="entry name" value="HATPase_c"/>
    <property type="match status" value="1"/>
</dbReference>
<reference evidence="11" key="1">
    <citation type="submission" date="2023-07" db="EMBL/GenBank/DDBJ databases">
        <title>Chryseobacterium sp. GMJ5 Genome sequencing and assembly.</title>
        <authorList>
            <person name="Jung Y."/>
        </authorList>
    </citation>
    <scope>NUCLEOTIDE SEQUENCE [LARGE SCALE GENOMIC DNA]</scope>
    <source>
        <strain evidence="11">GMJ5</strain>
    </source>
</reference>
<proteinExistence type="predicted"/>
<dbReference type="RefSeq" id="WP_262989929.1">
    <property type="nucleotide sequence ID" value="NZ_JAOTEN010000001.1"/>
</dbReference>
<keyword evidence="3" id="KW-0597">Phosphoprotein</keyword>
<organism evidence="10 11">
    <name type="scientific">Chryseobacterium gilvum</name>
    <dbReference type="NCBI Taxonomy" id="2976534"/>
    <lineage>
        <taxon>Bacteria</taxon>
        <taxon>Pseudomonadati</taxon>
        <taxon>Bacteroidota</taxon>
        <taxon>Flavobacteriia</taxon>
        <taxon>Flavobacteriales</taxon>
        <taxon>Weeksellaceae</taxon>
        <taxon>Chryseobacterium group</taxon>
        <taxon>Chryseobacterium</taxon>
    </lineage>
</organism>
<dbReference type="Gene3D" id="3.30.565.10">
    <property type="entry name" value="Histidine kinase-like ATPase, C-terminal domain"/>
    <property type="match status" value="1"/>
</dbReference>
<dbReference type="SUPFAM" id="SSF47384">
    <property type="entry name" value="Homodimeric domain of signal transducing histidine kinase"/>
    <property type="match status" value="1"/>
</dbReference>
<sequence>MKPLLYKTTKPFLIYVLIILIISVPVYFLVIDSIWKNELDEHNKTIAQKTAYEFNHLKLSDRELKKSILLWKKIQPETSIREIAADPLKKDIYSTVEKPKLFSPEYEIERYRTLTTVVYINGKPYLFTVETNIEESEETIAAISAITLFFFLMIVSGLLFLNKRLSETVWKPFRNTLEKLKNFNLNAHHAIQFENTEIIEFEELHQSLEKLIDHNISVYITQKEFTENASHELQTPLAILKNKLDLLLQNKNLTDEQYQMVEEMNKVLNRSSRINKNLILLAKIDNNQFNNQEKIQIAHLLKQCTEQMEDHFQQKNITLYSHIHSGISISGNKSLTEVLINNLLINAIRHTPLDGSICIKLTDISMEITNSGTEALNSDLLFKRFSRLSAENKGSGLGLAIIKEICKFQNWAVNYRYENNQHTFTIDF</sequence>
<dbReference type="InterPro" id="IPR003661">
    <property type="entry name" value="HisK_dim/P_dom"/>
</dbReference>
<keyword evidence="7 8" id="KW-1133">Transmembrane helix</keyword>
<evidence type="ECO:0000256" key="4">
    <source>
        <dbReference type="ARBA" id="ARBA00022679"/>
    </source>
</evidence>
<dbReference type="Proteomes" id="UP001208114">
    <property type="component" value="Unassembled WGS sequence"/>
</dbReference>
<dbReference type="InterPro" id="IPR050428">
    <property type="entry name" value="TCS_sensor_his_kinase"/>
</dbReference>
<comment type="catalytic activity">
    <reaction evidence="1">
        <text>ATP + protein L-histidine = ADP + protein N-phospho-L-histidine.</text>
        <dbReference type="EC" id="2.7.13.3"/>
    </reaction>
</comment>
<feature type="domain" description="Histidine kinase" evidence="9">
    <location>
        <begin position="228"/>
        <end position="428"/>
    </location>
</feature>
<dbReference type="CDD" id="cd00082">
    <property type="entry name" value="HisKA"/>
    <property type="match status" value="1"/>
</dbReference>